<dbReference type="eggNOG" id="ENOG5033D5D">
    <property type="taxonomic scope" value="Bacteria"/>
</dbReference>
<dbReference type="OrthoDB" id="5196985at2"/>
<keyword evidence="1" id="KW-0812">Transmembrane</keyword>
<protein>
    <submittedName>
        <fullName evidence="2">Uncharacterized protein</fullName>
    </submittedName>
</protein>
<gene>
    <name evidence="2" type="ORF">AUCHE_17_00510</name>
</gene>
<keyword evidence="1" id="KW-0472">Membrane</keyword>
<feature type="transmembrane region" description="Helical" evidence="1">
    <location>
        <begin position="20"/>
        <end position="39"/>
    </location>
</feature>
<name>K6VQ12_9MICO</name>
<evidence type="ECO:0000256" key="1">
    <source>
        <dbReference type="SAM" id="Phobius"/>
    </source>
</evidence>
<evidence type="ECO:0000313" key="2">
    <source>
        <dbReference type="EMBL" id="GAB78839.1"/>
    </source>
</evidence>
<organism evidence="2 3">
    <name type="scientific">Austwickia chelonae NBRC 105200</name>
    <dbReference type="NCBI Taxonomy" id="1184607"/>
    <lineage>
        <taxon>Bacteria</taxon>
        <taxon>Bacillati</taxon>
        <taxon>Actinomycetota</taxon>
        <taxon>Actinomycetes</taxon>
        <taxon>Micrococcales</taxon>
        <taxon>Dermatophilaceae</taxon>
        <taxon>Austwickia</taxon>
    </lineage>
</organism>
<comment type="caution">
    <text evidence="2">The sequence shown here is derived from an EMBL/GenBank/DDBJ whole genome shotgun (WGS) entry which is preliminary data.</text>
</comment>
<sequence>MSRGEEKSTARAAAFDIRNVIGLLMALYGVILTAMGLFGDPALAKTGGVNANLYAGLCLLIVGAIFALWAWKRPVVMIEKPTDT</sequence>
<keyword evidence="3" id="KW-1185">Reference proteome</keyword>
<dbReference type="STRING" id="100225.SAMN05421595_0050"/>
<dbReference type="EMBL" id="BAGZ01000017">
    <property type="protein sequence ID" value="GAB78839.1"/>
    <property type="molecule type" value="Genomic_DNA"/>
</dbReference>
<evidence type="ECO:0000313" key="3">
    <source>
        <dbReference type="Proteomes" id="UP000008495"/>
    </source>
</evidence>
<proteinExistence type="predicted"/>
<dbReference type="AlphaFoldDB" id="K6VQ12"/>
<keyword evidence="1" id="KW-1133">Transmembrane helix</keyword>
<reference evidence="2 3" key="1">
    <citation type="submission" date="2012-08" db="EMBL/GenBank/DDBJ databases">
        <title>Whole genome shotgun sequence of Austwickia chelonae NBRC 105200.</title>
        <authorList>
            <person name="Yoshida I."/>
            <person name="Hosoyama A."/>
            <person name="Tsuchikane K."/>
            <person name="Katsumata H."/>
            <person name="Ando Y."/>
            <person name="Ohji S."/>
            <person name="Hamada M."/>
            <person name="Tamura T."/>
            <person name="Yamazoe A."/>
            <person name="Yamazaki S."/>
            <person name="Fujita N."/>
        </authorList>
    </citation>
    <scope>NUCLEOTIDE SEQUENCE [LARGE SCALE GENOMIC DNA]</scope>
    <source>
        <strain evidence="2 3">NBRC 105200</strain>
    </source>
</reference>
<dbReference type="Proteomes" id="UP000008495">
    <property type="component" value="Unassembled WGS sequence"/>
</dbReference>
<accession>K6VQ12</accession>
<feature type="transmembrane region" description="Helical" evidence="1">
    <location>
        <begin position="51"/>
        <end position="71"/>
    </location>
</feature>